<dbReference type="InterPro" id="IPR011335">
    <property type="entry name" value="Restrct_endonuc-II-like"/>
</dbReference>
<dbReference type="VEuPathDB" id="FungiDB:RhiirA1_496940"/>
<name>A0A2I1GT15_9GLOM</name>
<dbReference type="InterPro" id="IPR012296">
    <property type="entry name" value="Nuclease_put_TT1808"/>
</dbReference>
<dbReference type="GO" id="GO:0006302">
    <property type="term" value="P:double-strand break repair"/>
    <property type="evidence" value="ECO:0007669"/>
    <property type="project" value="UniProtKB-ARBA"/>
</dbReference>
<dbReference type="VEuPathDB" id="FungiDB:RhiirFUN_013698"/>
<keyword evidence="2" id="KW-1185">Reference proteome</keyword>
<dbReference type="Gene3D" id="3.90.1570.10">
    <property type="entry name" value="tt1808, chain A"/>
    <property type="match status" value="1"/>
</dbReference>
<evidence type="ECO:0000313" key="2">
    <source>
        <dbReference type="Proteomes" id="UP000234323"/>
    </source>
</evidence>
<sequence>MAKTSKVYNQEIDLDNLNFERSYTLEEFEYINSQLKNFTLEINRYPVNFFELDENGKLIFITETPCMREAVVAEIAAQLRNWNIQTAQGGVITTSQGGFDFTINHSTVIRVPDVAFVSQNTFLRLTDEQCWSFQGAPFTPIFLVKISDIGEDIYNSKFREADKRFKEEFITLSTRVPNGSGQVISGYLFDLT</sequence>
<organism evidence="1 2">
    <name type="scientific">Rhizophagus irregularis</name>
    <dbReference type="NCBI Taxonomy" id="588596"/>
    <lineage>
        <taxon>Eukaryota</taxon>
        <taxon>Fungi</taxon>
        <taxon>Fungi incertae sedis</taxon>
        <taxon>Mucoromycota</taxon>
        <taxon>Glomeromycotina</taxon>
        <taxon>Glomeromycetes</taxon>
        <taxon>Glomerales</taxon>
        <taxon>Glomeraceae</taxon>
        <taxon>Rhizophagus</taxon>
    </lineage>
</organism>
<reference evidence="1 2" key="1">
    <citation type="submission" date="2015-10" db="EMBL/GenBank/DDBJ databases">
        <title>Genome analyses suggest a sexual origin of heterokaryosis in a supposedly ancient asexual fungus.</title>
        <authorList>
            <person name="Ropars J."/>
            <person name="Sedzielewska K."/>
            <person name="Noel J."/>
            <person name="Charron P."/>
            <person name="Farinelli L."/>
            <person name="Marton T."/>
            <person name="Kruger M."/>
            <person name="Pelin A."/>
            <person name="Brachmann A."/>
            <person name="Corradi N."/>
        </authorList>
    </citation>
    <scope>NUCLEOTIDE SEQUENCE [LARGE SCALE GENOMIC DNA]</scope>
    <source>
        <strain evidence="1 2">A4</strain>
    </source>
</reference>
<comment type="caution">
    <text evidence="1">The sequence shown here is derived from an EMBL/GenBank/DDBJ whole genome shotgun (WGS) entry which is preliminary data.</text>
</comment>
<protein>
    <submittedName>
        <fullName evidence="1">Uncharacterized protein</fullName>
    </submittedName>
</protein>
<accession>A0A2I1GT15</accession>
<evidence type="ECO:0000313" key="1">
    <source>
        <dbReference type="EMBL" id="PKY49705.1"/>
    </source>
</evidence>
<dbReference type="AlphaFoldDB" id="A0A2I1GT15"/>
<gene>
    <name evidence="1" type="ORF">RhiirA4_465794</name>
</gene>
<dbReference type="SUPFAM" id="SSF52980">
    <property type="entry name" value="Restriction endonuclease-like"/>
    <property type="match status" value="1"/>
</dbReference>
<dbReference type="EMBL" id="LLXI01000774">
    <property type="protein sequence ID" value="PKY49705.1"/>
    <property type="molecule type" value="Genomic_DNA"/>
</dbReference>
<dbReference type="VEuPathDB" id="FungiDB:FUN_022950"/>
<dbReference type="OrthoDB" id="88517at2759"/>
<proteinExistence type="predicted"/>
<dbReference type="Proteomes" id="UP000234323">
    <property type="component" value="Unassembled WGS sequence"/>
</dbReference>